<feature type="compositionally biased region" description="Polar residues" evidence="1">
    <location>
        <begin position="12"/>
        <end position="32"/>
    </location>
</feature>
<organism evidence="2 3">
    <name type="scientific">Datura stramonium</name>
    <name type="common">Jimsonweed</name>
    <name type="synonym">Common thornapple</name>
    <dbReference type="NCBI Taxonomy" id="4076"/>
    <lineage>
        <taxon>Eukaryota</taxon>
        <taxon>Viridiplantae</taxon>
        <taxon>Streptophyta</taxon>
        <taxon>Embryophyta</taxon>
        <taxon>Tracheophyta</taxon>
        <taxon>Spermatophyta</taxon>
        <taxon>Magnoliopsida</taxon>
        <taxon>eudicotyledons</taxon>
        <taxon>Gunneridae</taxon>
        <taxon>Pentapetalae</taxon>
        <taxon>asterids</taxon>
        <taxon>lamiids</taxon>
        <taxon>Solanales</taxon>
        <taxon>Solanaceae</taxon>
        <taxon>Solanoideae</taxon>
        <taxon>Datureae</taxon>
        <taxon>Datura</taxon>
    </lineage>
</organism>
<evidence type="ECO:0000256" key="1">
    <source>
        <dbReference type="SAM" id="MobiDB-lite"/>
    </source>
</evidence>
<dbReference type="Proteomes" id="UP000823775">
    <property type="component" value="Unassembled WGS sequence"/>
</dbReference>
<evidence type="ECO:0000313" key="3">
    <source>
        <dbReference type="Proteomes" id="UP000823775"/>
    </source>
</evidence>
<feature type="region of interest" description="Disordered" evidence="1">
    <location>
        <begin position="1"/>
        <end position="32"/>
    </location>
</feature>
<protein>
    <submittedName>
        <fullName evidence="2">Uncharacterized protein</fullName>
    </submittedName>
</protein>
<keyword evidence="3" id="KW-1185">Reference proteome</keyword>
<dbReference type="EMBL" id="JACEIK010001372">
    <property type="protein sequence ID" value="MCD7468787.1"/>
    <property type="molecule type" value="Genomic_DNA"/>
</dbReference>
<comment type="caution">
    <text evidence="2">The sequence shown here is derived from an EMBL/GenBank/DDBJ whole genome shotgun (WGS) entry which is preliminary data.</text>
</comment>
<gene>
    <name evidence="2" type="ORF">HAX54_007269</name>
</gene>
<proteinExistence type="predicted"/>
<sequence length="97" mass="10920">MVVKQAMVAWGDTSSKSDQGGDNQDDTSMYAQEDGTSNFDSIFTLMLNLMLKIMKSFFSYLNWDWISGRPTQPMRLAAHCANMLTRCAILACVSRRP</sequence>
<evidence type="ECO:0000313" key="2">
    <source>
        <dbReference type="EMBL" id="MCD7468787.1"/>
    </source>
</evidence>
<reference evidence="2 3" key="1">
    <citation type="journal article" date="2021" name="BMC Genomics">
        <title>Datura genome reveals duplications of psychoactive alkaloid biosynthetic genes and high mutation rate following tissue culture.</title>
        <authorList>
            <person name="Rajewski A."/>
            <person name="Carter-House D."/>
            <person name="Stajich J."/>
            <person name="Litt A."/>
        </authorList>
    </citation>
    <scope>NUCLEOTIDE SEQUENCE [LARGE SCALE GENOMIC DNA]</scope>
    <source>
        <strain evidence="2">AR-01</strain>
    </source>
</reference>
<name>A0ABS8TBH7_DATST</name>
<accession>A0ABS8TBH7</accession>